<sequence length="272" mass="29343">MTVWTIARHEIKIAFRSRWLFIFAGLFTVLSGIVVFFSGQTAGEFAGFTRTTASLLNLSLFLLPLLTLLSGSLLIAGEKEDGRMALLLTYPLASLSLIIGKFIGLAISLVAVLSLGYGISSLFLYQFASGNGELLFVFFGMSLLLVLMFLSLSVFVGVLSGGRLQALGIGIFLWAFFVLFYEFIMMGVTMAASPGWVLPILTVSVFLNPVELIRVFTVLFIGGGTVFGPSIYDFTIWANSAAGGLMFAAAAVLWVAGPLLASSRLMKRGKRL</sequence>
<feature type="transmembrane region" description="Helical" evidence="1">
    <location>
        <begin position="134"/>
        <end position="158"/>
    </location>
</feature>
<dbReference type="PANTHER" id="PTHR43471">
    <property type="entry name" value="ABC TRANSPORTER PERMEASE"/>
    <property type="match status" value="1"/>
</dbReference>
<keyword evidence="3" id="KW-1185">Reference proteome</keyword>
<dbReference type="Pfam" id="PF12679">
    <property type="entry name" value="ABC2_membrane_2"/>
    <property type="match status" value="1"/>
</dbReference>
<feature type="transmembrane region" description="Helical" evidence="1">
    <location>
        <begin position="58"/>
        <end position="77"/>
    </location>
</feature>
<gene>
    <name evidence="2" type="ORF">SD77_3555</name>
</gene>
<organism evidence="2 3">
    <name type="scientific">Bacillus badius</name>
    <dbReference type="NCBI Taxonomy" id="1455"/>
    <lineage>
        <taxon>Bacteria</taxon>
        <taxon>Bacillati</taxon>
        <taxon>Bacillota</taxon>
        <taxon>Bacilli</taxon>
        <taxon>Bacillales</taxon>
        <taxon>Bacillaceae</taxon>
        <taxon>Pseudobacillus</taxon>
    </lineage>
</organism>
<keyword evidence="1" id="KW-0472">Membrane</keyword>
<accession>A0ABR5AWL7</accession>
<dbReference type="PANTHER" id="PTHR43471:SF1">
    <property type="entry name" value="ABC TRANSPORTER PERMEASE PROTEIN NOSY-RELATED"/>
    <property type="match status" value="1"/>
</dbReference>
<dbReference type="EMBL" id="JXLP01000004">
    <property type="protein sequence ID" value="KIL79135.1"/>
    <property type="molecule type" value="Genomic_DNA"/>
</dbReference>
<feature type="transmembrane region" description="Helical" evidence="1">
    <location>
        <begin position="164"/>
        <end position="184"/>
    </location>
</feature>
<name>A0ABR5AWL7_BACBA</name>
<feature type="transmembrane region" description="Helical" evidence="1">
    <location>
        <begin position="241"/>
        <end position="261"/>
    </location>
</feature>
<dbReference type="PROSITE" id="PS51300">
    <property type="entry name" value="NIRD"/>
    <property type="match status" value="1"/>
</dbReference>
<feature type="transmembrane region" description="Helical" evidence="1">
    <location>
        <begin position="196"/>
        <end position="221"/>
    </location>
</feature>
<dbReference type="Proteomes" id="UP000031982">
    <property type="component" value="Unassembled WGS sequence"/>
</dbReference>
<keyword evidence="1 2" id="KW-0812">Transmembrane</keyword>
<feature type="transmembrane region" description="Helical" evidence="1">
    <location>
        <begin position="20"/>
        <end position="38"/>
    </location>
</feature>
<dbReference type="RefSeq" id="WP_041095854.1">
    <property type="nucleotide sequence ID" value="NZ_JARTHD010000075.1"/>
</dbReference>
<evidence type="ECO:0000313" key="2">
    <source>
        <dbReference type="EMBL" id="KIL79135.1"/>
    </source>
</evidence>
<protein>
    <submittedName>
        <fullName evidence="2">Nitrous oxide reductase maturation transmembrane protein NosY</fullName>
    </submittedName>
</protein>
<keyword evidence="1" id="KW-1133">Transmembrane helix</keyword>
<evidence type="ECO:0000313" key="3">
    <source>
        <dbReference type="Proteomes" id="UP000031982"/>
    </source>
</evidence>
<comment type="caution">
    <text evidence="2">The sequence shown here is derived from an EMBL/GenBank/DDBJ whole genome shotgun (WGS) entry which is preliminary data.</text>
</comment>
<reference evidence="2 3" key="1">
    <citation type="submission" date="2015-01" db="EMBL/GenBank/DDBJ databases">
        <title>Genome Assembly of Bacillus badius MTCC 1458.</title>
        <authorList>
            <person name="Verma A."/>
            <person name="Khatri I."/>
            <person name="Mual P."/>
            <person name="Subramanian S."/>
            <person name="Krishnamurthi S."/>
        </authorList>
    </citation>
    <scope>NUCLEOTIDE SEQUENCE [LARGE SCALE GENOMIC DNA]</scope>
    <source>
        <strain evidence="2 3">MTCC 1458</strain>
    </source>
</reference>
<proteinExistence type="predicted"/>
<evidence type="ECO:0000256" key="1">
    <source>
        <dbReference type="SAM" id="Phobius"/>
    </source>
</evidence>